<dbReference type="CDD" id="cd07379">
    <property type="entry name" value="MPP_239FB"/>
    <property type="match status" value="1"/>
</dbReference>
<dbReference type="SUPFAM" id="SSF56300">
    <property type="entry name" value="Metallo-dependent phosphatases"/>
    <property type="match status" value="1"/>
</dbReference>
<gene>
    <name evidence="2" type="ORF">E6O75_ATG02821</name>
</gene>
<comment type="caution">
    <text evidence="2">The sequence shown here is derived from an EMBL/GenBank/DDBJ whole genome shotgun (WGS) entry which is preliminary data.</text>
</comment>
<keyword evidence="3" id="KW-1185">Reference proteome</keyword>
<evidence type="ECO:0000313" key="3">
    <source>
        <dbReference type="Proteomes" id="UP000298493"/>
    </source>
</evidence>
<name>A0A4Z1PGQ0_9PEZI</name>
<accession>A0A4Z1PGQ0</accession>
<dbReference type="Proteomes" id="UP000298493">
    <property type="component" value="Unassembled WGS sequence"/>
</dbReference>
<dbReference type="PANTHER" id="PTHR12905:SF16">
    <property type="entry name" value="SER_THR PROTEIN PHOSPHATASE FAMILY PROTEIN (AFU_ORTHOLOGUE AFUA_1G06000)"/>
    <property type="match status" value="1"/>
</dbReference>
<dbReference type="EMBL" id="SNSC02000005">
    <property type="protein sequence ID" value="TID24456.1"/>
    <property type="molecule type" value="Genomic_DNA"/>
</dbReference>
<dbReference type="AlphaFoldDB" id="A0A4Z1PGQ0"/>
<feature type="domain" description="Calcineurin-like phosphoesterase" evidence="1">
    <location>
        <begin position="19"/>
        <end position="205"/>
    </location>
</feature>
<dbReference type="InterPro" id="IPR029052">
    <property type="entry name" value="Metallo-depent_PP-like"/>
</dbReference>
<dbReference type="GO" id="GO:0016787">
    <property type="term" value="F:hydrolase activity"/>
    <property type="evidence" value="ECO:0007669"/>
    <property type="project" value="InterPro"/>
</dbReference>
<evidence type="ECO:0000259" key="1">
    <source>
        <dbReference type="Pfam" id="PF00149"/>
    </source>
</evidence>
<organism evidence="2 3">
    <name type="scientific">Venturia nashicola</name>
    <dbReference type="NCBI Taxonomy" id="86259"/>
    <lineage>
        <taxon>Eukaryota</taxon>
        <taxon>Fungi</taxon>
        <taxon>Dikarya</taxon>
        <taxon>Ascomycota</taxon>
        <taxon>Pezizomycotina</taxon>
        <taxon>Dothideomycetes</taxon>
        <taxon>Pleosporomycetidae</taxon>
        <taxon>Venturiales</taxon>
        <taxon>Venturiaceae</taxon>
        <taxon>Venturia</taxon>
    </lineage>
</organism>
<dbReference type="InterPro" id="IPR004843">
    <property type="entry name" value="Calcineurin-like_PHP"/>
</dbReference>
<dbReference type="Gene3D" id="3.60.21.10">
    <property type="match status" value="1"/>
</dbReference>
<dbReference type="PANTHER" id="PTHR12905">
    <property type="entry name" value="METALLOPHOSPHOESTERASE"/>
    <property type="match status" value="1"/>
</dbReference>
<sequence length="419" mass="45228">MAKLAKTRLVCVSDTHNQTPRLPKGDVLICAGDFSNQGTRGEVERFVGWVEGAGFEKVVVIGGNHDITLDTQFYKEHWQSFHNQAKQSPQECQALLKNSPSITYLQHESAVIKLSSPEGPHTSFSIFGSPYSPSHKLWAFGYKPDAAKGLWDQIPMDTDVVVTHTPPAGHCDQQISKDGMTGCEELRRRLWTVRPLLHVCGHTHEGRGVEKVKWRDSIDRAPFLEESVEIWEDPGWGEGNRKQSLVDLTGRGRGASFRATPMSIGGVRIGLGYIRDNDLGIGRSTMVHGRLWGSWVCVTITDVLTLLSGHCLCCLMGSDGCLMGSGGCLMGSGGCLMGSDGCLMGSVGCLMASVGCLMGFVGCLMGFVGCPIQSHVVEWSRSRGHSAAGEFGATSLDPTVPSAQCDENGLRVPLAALLH</sequence>
<reference evidence="2 3" key="1">
    <citation type="submission" date="2019-04" db="EMBL/GenBank/DDBJ databases">
        <title>High contiguity whole genome sequence and gene annotation resource for two Venturia nashicola isolates.</title>
        <authorList>
            <person name="Prokchorchik M."/>
            <person name="Won K."/>
            <person name="Lee Y."/>
            <person name="Choi E.D."/>
            <person name="Segonzac C."/>
            <person name="Sohn K.H."/>
        </authorList>
    </citation>
    <scope>NUCLEOTIDE SEQUENCE [LARGE SCALE GENOMIC DNA]</scope>
    <source>
        <strain evidence="2 3">PRI2</strain>
    </source>
</reference>
<evidence type="ECO:0000313" key="2">
    <source>
        <dbReference type="EMBL" id="TID24456.1"/>
    </source>
</evidence>
<dbReference type="Pfam" id="PF00149">
    <property type="entry name" value="Metallophos"/>
    <property type="match status" value="1"/>
</dbReference>
<proteinExistence type="predicted"/>
<protein>
    <submittedName>
        <fullName evidence="2">Metallo-dependent phosphatase</fullName>
    </submittedName>
</protein>
<dbReference type="InterPro" id="IPR051693">
    <property type="entry name" value="UPF0046_metallophosphoest"/>
</dbReference>